<dbReference type="Pfam" id="PF00249">
    <property type="entry name" value="Myb_DNA-binding"/>
    <property type="match status" value="1"/>
</dbReference>
<evidence type="ECO:0000313" key="10">
    <source>
        <dbReference type="Proteomes" id="UP001152484"/>
    </source>
</evidence>
<dbReference type="InterPro" id="IPR009057">
    <property type="entry name" value="Homeodomain-like_sf"/>
</dbReference>
<dbReference type="GO" id="GO:0003700">
    <property type="term" value="F:DNA-binding transcription factor activity"/>
    <property type="evidence" value="ECO:0007669"/>
    <property type="project" value="InterPro"/>
</dbReference>
<keyword evidence="5" id="KW-0804">Transcription</keyword>
<evidence type="ECO:0000256" key="5">
    <source>
        <dbReference type="ARBA" id="ARBA00023163"/>
    </source>
</evidence>
<dbReference type="Gene3D" id="1.10.10.60">
    <property type="entry name" value="Homeodomain-like"/>
    <property type="match status" value="1"/>
</dbReference>
<keyword evidence="6" id="KW-0539">Nucleus</keyword>
<organism evidence="9 10">
    <name type="scientific">Cuscuta europaea</name>
    <name type="common">European dodder</name>
    <dbReference type="NCBI Taxonomy" id="41803"/>
    <lineage>
        <taxon>Eukaryota</taxon>
        <taxon>Viridiplantae</taxon>
        <taxon>Streptophyta</taxon>
        <taxon>Embryophyta</taxon>
        <taxon>Tracheophyta</taxon>
        <taxon>Spermatophyta</taxon>
        <taxon>Magnoliopsida</taxon>
        <taxon>eudicotyledons</taxon>
        <taxon>Gunneridae</taxon>
        <taxon>Pentapetalae</taxon>
        <taxon>asterids</taxon>
        <taxon>lamiids</taxon>
        <taxon>Solanales</taxon>
        <taxon>Convolvulaceae</taxon>
        <taxon>Cuscuteae</taxon>
        <taxon>Cuscuta</taxon>
        <taxon>Cuscuta subgen. Cuscuta</taxon>
    </lineage>
</organism>
<evidence type="ECO:0000256" key="6">
    <source>
        <dbReference type="ARBA" id="ARBA00023242"/>
    </source>
</evidence>
<feature type="compositionally biased region" description="Low complexity" evidence="7">
    <location>
        <begin position="226"/>
        <end position="240"/>
    </location>
</feature>
<keyword evidence="10" id="KW-1185">Reference proteome</keyword>
<evidence type="ECO:0000259" key="8">
    <source>
        <dbReference type="PROSITE" id="PS51294"/>
    </source>
</evidence>
<keyword evidence="3" id="KW-0805">Transcription regulation</keyword>
<sequence length="262" mass="28844">MFPRLVECSNGRTQTNMVDGAGDSCLVLTSDSRPRLRWTTDLHDRFVDAITQLGGPSKATPKAILRTMSVNGLTLFHLKSHLQKYRLGLSTAYPLESPAPPNLLAPDRNEGYGVKEALRVQMEVQSKLHLQVEVEKRLQIREDAQRRYLTSLLKAACKLFANQIIGDSVTDNEGEDFQERGTETAHNQSVYPSYPTNGHSSQGSEEASPTVNPQWNDGSTESCLTSHECPSSLSLESSSPGGVIHSYDMDLAAGTLYGRKHI</sequence>
<dbReference type="Pfam" id="PF14379">
    <property type="entry name" value="Myb_CC_LHEQLE"/>
    <property type="match status" value="1"/>
</dbReference>
<feature type="region of interest" description="Disordered" evidence="7">
    <location>
        <begin position="170"/>
        <end position="240"/>
    </location>
</feature>
<dbReference type="EMBL" id="CAMAPE010000038">
    <property type="protein sequence ID" value="CAH9099766.1"/>
    <property type="molecule type" value="Genomic_DNA"/>
</dbReference>
<dbReference type="FunFam" id="1.10.10.60:FF:000002">
    <property type="entry name" value="Myb family transcription factor"/>
    <property type="match status" value="1"/>
</dbReference>
<dbReference type="AlphaFoldDB" id="A0A9P1EDQ9"/>
<feature type="domain" description="HTH myb-type" evidence="8">
    <location>
        <begin position="30"/>
        <end position="90"/>
    </location>
</feature>
<protein>
    <recommendedName>
        <fullName evidence="8">HTH myb-type domain-containing protein</fullName>
    </recommendedName>
</protein>
<name>A0A9P1EDQ9_CUSEU</name>
<gene>
    <name evidence="9" type="ORF">CEURO_LOCUS14615</name>
</gene>
<accession>A0A9P1EDQ9</accession>
<dbReference type="GO" id="GO:0005634">
    <property type="term" value="C:nucleus"/>
    <property type="evidence" value="ECO:0007669"/>
    <property type="project" value="UniProtKB-SubCell"/>
</dbReference>
<proteinExistence type="inferred from homology"/>
<keyword evidence="4" id="KW-0175">Coiled coil</keyword>
<feature type="compositionally biased region" description="Polar residues" evidence="7">
    <location>
        <begin position="184"/>
        <end position="225"/>
    </location>
</feature>
<dbReference type="OrthoDB" id="551907at2759"/>
<evidence type="ECO:0000256" key="1">
    <source>
        <dbReference type="ARBA" id="ARBA00004123"/>
    </source>
</evidence>
<comment type="subcellular location">
    <subcellularLocation>
        <location evidence="1">Nucleus</location>
    </subcellularLocation>
</comment>
<dbReference type="SUPFAM" id="SSF46689">
    <property type="entry name" value="Homeodomain-like"/>
    <property type="match status" value="1"/>
</dbReference>
<dbReference type="GO" id="GO:0010597">
    <property type="term" value="P:green leaf volatile biosynthetic process"/>
    <property type="evidence" value="ECO:0007669"/>
    <property type="project" value="UniProtKB-ARBA"/>
</dbReference>
<dbReference type="PANTHER" id="PTHR31499">
    <property type="entry name" value="MYB FAMILY TRANSCRIPTION FACTOR PHL11"/>
    <property type="match status" value="1"/>
</dbReference>
<evidence type="ECO:0000256" key="4">
    <source>
        <dbReference type="ARBA" id="ARBA00023054"/>
    </source>
</evidence>
<dbReference type="PANTHER" id="PTHR31499:SF49">
    <property type="entry name" value="PROTEIN PHOSPHATE STARVATION RESPONSE 1-LIKE ISOFORM X1"/>
    <property type="match status" value="1"/>
</dbReference>
<reference evidence="9" key="1">
    <citation type="submission" date="2022-07" db="EMBL/GenBank/DDBJ databases">
        <authorList>
            <person name="Macas J."/>
            <person name="Novak P."/>
            <person name="Neumann P."/>
        </authorList>
    </citation>
    <scope>NUCLEOTIDE SEQUENCE</scope>
</reference>
<dbReference type="PROSITE" id="PS51294">
    <property type="entry name" value="HTH_MYB"/>
    <property type="match status" value="1"/>
</dbReference>
<dbReference type="InterPro" id="IPR017930">
    <property type="entry name" value="Myb_dom"/>
</dbReference>
<evidence type="ECO:0000313" key="9">
    <source>
        <dbReference type="EMBL" id="CAH9099766.1"/>
    </source>
</evidence>
<dbReference type="InterPro" id="IPR046955">
    <property type="entry name" value="PHR1-like"/>
</dbReference>
<dbReference type="InterPro" id="IPR025756">
    <property type="entry name" value="Myb_CC_LHEQLE"/>
</dbReference>
<evidence type="ECO:0000256" key="7">
    <source>
        <dbReference type="SAM" id="MobiDB-lite"/>
    </source>
</evidence>
<comment type="caution">
    <text evidence="9">The sequence shown here is derived from an EMBL/GenBank/DDBJ whole genome shotgun (WGS) entry which is preliminary data.</text>
</comment>
<dbReference type="InterPro" id="IPR001005">
    <property type="entry name" value="SANT/Myb"/>
</dbReference>
<dbReference type="Proteomes" id="UP001152484">
    <property type="component" value="Unassembled WGS sequence"/>
</dbReference>
<evidence type="ECO:0000256" key="3">
    <source>
        <dbReference type="ARBA" id="ARBA00023015"/>
    </source>
</evidence>
<evidence type="ECO:0000256" key="2">
    <source>
        <dbReference type="ARBA" id="ARBA00006783"/>
    </source>
</evidence>
<dbReference type="InterPro" id="IPR006447">
    <property type="entry name" value="Myb_dom_plants"/>
</dbReference>
<comment type="similarity">
    <text evidence="2">Belongs to the MYB-CC family.</text>
</comment>
<dbReference type="NCBIfam" id="TIGR01557">
    <property type="entry name" value="myb_SHAQKYF"/>
    <property type="match status" value="1"/>
</dbReference>
<dbReference type="GO" id="GO:0000976">
    <property type="term" value="F:transcription cis-regulatory region binding"/>
    <property type="evidence" value="ECO:0007669"/>
    <property type="project" value="UniProtKB-ARBA"/>
</dbReference>